<dbReference type="InterPro" id="IPR051621">
    <property type="entry name" value="T2SS_protein_J"/>
</dbReference>
<evidence type="ECO:0000256" key="5">
    <source>
        <dbReference type="ARBA" id="ARBA00022481"/>
    </source>
</evidence>
<comment type="caution">
    <text evidence="11">The sequence shown here is derived from an EMBL/GenBank/DDBJ whole genome shotgun (WGS) entry which is preliminary data.</text>
</comment>
<evidence type="ECO:0000256" key="2">
    <source>
        <dbReference type="ARBA" id="ARBA00011084"/>
    </source>
</evidence>
<dbReference type="Gene3D" id="3.10.610.10">
    <property type="entry name" value="GSPII I/J protein-like"/>
    <property type="match status" value="1"/>
</dbReference>
<dbReference type="NCBIfam" id="TIGR01711">
    <property type="entry name" value="gspJ"/>
    <property type="match status" value="1"/>
</dbReference>
<keyword evidence="5" id="KW-0488">Methylation</keyword>
<dbReference type="PROSITE" id="PS00409">
    <property type="entry name" value="PROKAR_NTER_METHYL"/>
    <property type="match status" value="1"/>
</dbReference>
<evidence type="ECO:0000313" key="11">
    <source>
        <dbReference type="EMBL" id="MDT0618672.1"/>
    </source>
</evidence>
<dbReference type="PANTHER" id="PTHR39583">
    <property type="entry name" value="TYPE II SECRETION SYSTEM PROTEIN J-RELATED"/>
    <property type="match status" value="1"/>
</dbReference>
<feature type="transmembrane region" description="Helical" evidence="10">
    <location>
        <begin position="12"/>
        <end position="30"/>
    </location>
</feature>
<dbReference type="InterPro" id="IPR010055">
    <property type="entry name" value="T2SS_protein-GspJ"/>
</dbReference>
<dbReference type="Pfam" id="PF11612">
    <property type="entry name" value="T2SSJ"/>
    <property type="match status" value="1"/>
</dbReference>
<keyword evidence="9 10" id="KW-0472">Membrane</keyword>
<dbReference type="NCBIfam" id="TIGR02532">
    <property type="entry name" value="IV_pilin_GFxxxE"/>
    <property type="match status" value="1"/>
</dbReference>
<comment type="similarity">
    <text evidence="2">Belongs to the GSP J family.</text>
</comment>
<keyword evidence="12" id="KW-1185">Reference proteome</keyword>
<evidence type="ECO:0000256" key="6">
    <source>
        <dbReference type="ARBA" id="ARBA00022519"/>
    </source>
</evidence>
<comment type="subcellular location">
    <subcellularLocation>
        <location evidence="1">Cell inner membrane</location>
        <topology evidence="1">Single-pass membrane protein</topology>
    </subcellularLocation>
</comment>
<keyword evidence="8 10" id="KW-1133">Transmembrane helix</keyword>
<dbReference type="EMBL" id="JAVRHY010000007">
    <property type="protein sequence ID" value="MDT0618672.1"/>
    <property type="molecule type" value="Genomic_DNA"/>
</dbReference>
<organism evidence="11 12">
    <name type="scientific">Spectribacter acetivorans</name>
    <dbReference type="NCBI Taxonomy" id="3075603"/>
    <lineage>
        <taxon>Bacteria</taxon>
        <taxon>Pseudomonadati</taxon>
        <taxon>Pseudomonadota</taxon>
        <taxon>Gammaproteobacteria</taxon>
        <taxon>Salinisphaerales</taxon>
        <taxon>Salinisphaeraceae</taxon>
        <taxon>Spectribacter</taxon>
    </lineage>
</organism>
<keyword evidence="6" id="KW-0997">Cell inner membrane</keyword>
<evidence type="ECO:0000256" key="9">
    <source>
        <dbReference type="ARBA" id="ARBA00023136"/>
    </source>
</evidence>
<evidence type="ECO:0000256" key="4">
    <source>
        <dbReference type="ARBA" id="ARBA00022475"/>
    </source>
</evidence>
<sequence>MRRTHGFTLVELLVALAVFGIMAAMAYGGLTSVIDTREGIDRSLARTQALQTTLFRMQNDLEQTVSRPIRDAYGDPQPAMVGSADTGILFTRTGWYNPLQVPRSNMQRVGYRIDEDDNLVRVHWMVLDQAQDSAPVEQTMLENVDTIEWRYLDASREWVDRWPPQSAGGSLGTGQDPDAPLPIAVELRLDTDHWQDIRFLFQIPGAES</sequence>
<gene>
    <name evidence="11" type="primary">gspJ</name>
    <name evidence="11" type="ORF">RM531_09295</name>
</gene>
<evidence type="ECO:0000256" key="1">
    <source>
        <dbReference type="ARBA" id="ARBA00004377"/>
    </source>
</evidence>
<dbReference type="InterPro" id="IPR045584">
    <property type="entry name" value="Pilin-like"/>
</dbReference>
<evidence type="ECO:0000256" key="3">
    <source>
        <dbReference type="ARBA" id="ARBA00021539"/>
    </source>
</evidence>
<dbReference type="SUPFAM" id="SSF54523">
    <property type="entry name" value="Pili subunits"/>
    <property type="match status" value="2"/>
</dbReference>
<dbReference type="InterPro" id="IPR012902">
    <property type="entry name" value="N_methyl_site"/>
</dbReference>
<reference evidence="11 12" key="1">
    <citation type="submission" date="2023-09" db="EMBL/GenBank/DDBJ databases">
        <authorList>
            <person name="Rey-Velasco X."/>
        </authorList>
    </citation>
    <scope>NUCLEOTIDE SEQUENCE [LARGE SCALE GENOMIC DNA]</scope>
    <source>
        <strain evidence="11 12">P385</strain>
    </source>
</reference>
<evidence type="ECO:0000313" key="12">
    <source>
        <dbReference type="Proteomes" id="UP001259982"/>
    </source>
</evidence>
<evidence type="ECO:0000256" key="7">
    <source>
        <dbReference type="ARBA" id="ARBA00022692"/>
    </source>
</evidence>
<evidence type="ECO:0000256" key="10">
    <source>
        <dbReference type="SAM" id="Phobius"/>
    </source>
</evidence>
<dbReference type="Gene3D" id="2.10.70.20">
    <property type="entry name" value="gspk-gspi-gspj complex like domains"/>
    <property type="match status" value="1"/>
</dbReference>
<proteinExistence type="inferred from homology"/>
<keyword evidence="4" id="KW-1003">Cell membrane</keyword>
<keyword evidence="7 10" id="KW-0812">Transmembrane</keyword>
<evidence type="ECO:0000256" key="8">
    <source>
        <dbReference type="ARBA" id="ARBA00022989"/>
    </source>
</evidence>
<dbReference type="Pfam" id="PF07963">
    <property type="entry name" value="N_methyl"/>
    <property type="match status" value="1"/>
</dbReference>
<dbReference type="PANTHER" id="PTHR39583:SF2">
    <property type="entry name" value="TYPE II SECRETION SYSTEM PROTEIN J"/>
    <property type="match status" value="1"/>
</dbReference>
<accession>A0ABU3B869</accession>
<dbReference type="Proteomes" id="UP001259982">
    <property type="component" value="Unassembled WGS sequence"/>
</dbReference>
<dbReference type="RefSeq" id="WP_311658839.1">
    <property type="nucleotide sequence ID" value="NZ_JAVRHY010000007.1"/>
</dbReference>
<name>A0ABU3B869_9GAMM</name>
<protein>
    <recommendedName>
        <fullName evidence="3">Type II secretion system protein J</fullName>
    </recommendedName>
</protein>